<dbReference type="PROSITE" id="PS01322">
    <property type="entry name" value="PHOSPHOTRIESTERASE_1"/>
    <property type="match status" value="1"/>
</dbReference>
<dbReference type="PANTHER" id="PTHR10819:SF3">
    <property type="entry name" value="PHOSPHOTRIESTERASE-RELATED PROTEIN"/>
    <property type="match status" value="1"/>
</dbReference>
<dbReference type="PANTHER" id="PTHR10819">
    <property type="entry name" value="PHOSPHOTRIESTERASE-RELATED"/>
    <property type="match status" value="1"/>
</dbReference>
<comment type="caution">
    <text evidence="6">The sequence shown here is derived from an EMBL/GenBank/DDBJ whole genome shotgun (WGS) entry which is preliminary data.</text>
</comment>
<dbReference type="AlphaFoldDB" id="A0A4R2TZS4"/>
<dbReference type="GO" id="GO:0008270">
    <property type="term" value="F:zinc ion binding"/>
    <property type="evidence" value="ECO:0007669"/>
    <property type="project" value="InterPro"/>
</dbReference>
<dbReference type="Gene3D" id="3.20.20.140">
    <property type="entry name" value="Metal-dependent hydrolases"/>
    <property type="match status" value="1"/>
</dbReference>
<evidence type="ECO:0000256" key="1">
    <source>
        <dbReference type="ARBA" id="ARBA00022723"/>
    </source>
</evidence>
<dbReference type="EMBL" id="SLYC01000002">
    <property type="protein sequence ID" value="TCQ07025.1"/>
    <property type="molecule type" value="Genomic_DNA"/>
</dbReference>
<evidence type="ECO:0000256" key="4">
    <source>
        <dbReference type="PIRSR" id="PIRSR601559-51"/>
    </source>
</evidence>
<feature type="binding site" description="via carbamate group" evidence="4">
    <location>
        <position position="144"/>
    </location>
    <ligand>
        <name>Zn(2+)</name>
        <dbReference type="ChEBI" id="CHEBI:29105"/>
        <label>1</label>
    </ligand>
</feature>
<dbReference type="InterPro" id="IPR017947">
    <property type="entry name" value="AryldialkylPase_Zn-BS"/>
</dbReference>
<feature type="binding site" evidence="4">
    <location>
        <position position="22"/>
    </location>
    <ligand>
        <name>Zn(2+)</name>
        <dbReference type="ChEBI" id="CHEBI:29105"/>
        <label>1</label>
    </ligand>
</feature>
<evidence type="ECO:0000256" key="3">
    <source>
        <dbReference type="PIRSR" id="PIRSR601559-50"/>
    </source>
</evidence>
<dbReference type="PROSITE" id="PS51347">
    <property type="entry name" value="PHOSPHOTRIESTERASE_2"/>
    <property type="match status" value="1"/>
</dbReference>
<feature type="modified residue" description="N6-carboxylysine" evidence="3 5">
    <location>
        <position position="144"/>
    </location>
</feature>
<evidence type="ECO:0000256" key="2">
    <source>
        <dbReference type="ARBA" id="ARBA00022801"/>
    </source>
</evidence>
<dbReference type="OrthoDB" id="105927at2"/>
<dbReference type="Proteomes" id="UP000295504">
    <property type="component" value="Unassembled WGS sequence"/>
</dbReference>
<feature type="binding site" evidence="4">
    <location>
        <position position="177"/>
    </location>
    <ligand>
        <name>Zn(2+)</name>
        <dbReference type="ChEBI" id="CHEBI:29105"/>
        <label>2</label>
    </ligand>
</feature>
<protein>
    <submittedName>
        <fullName evidence="6">Phosphotriesterase-related protein</fullName>
    </submittedName>
</protein>
<dbReference type="SUPFAM" id="SSF51556">
    <property type="entry name" value="Metallo-dependent hydrolases"/>
    <property type="match status" value="1"/>
</dbReference>
<comment type="similarity">
    <text evidence="5">Belongs to the metallo-dependent hydrolases superfamily. Phosphotriesterase family.</text>
</comment>
<evidence type="ECO:0000313" key="6">
    <source>
        <dbReference type="EMBL" id="TCQ07025.1"/>
    </source>
</evidence>
<feature type="binding site" evidence="4">
    <location>
        <position position="259"/>
    </location>
    <ligand>
        <name>Zn(2+)</name>
        <dbReference type="ChEBI" id="CHEBI:29105"/>
        <label>1</label>
    </ligand>
</feature>
<name>A0A4R2TZS4_9FIRM</name>
<evidence type="ECO:0000256" key="5">
    <source>
        <dbReference type="PROSITE-ProRule" id="PRU00679"/>
    </source>
</evidence>
<feature type="binding site" description="via carbamate group" evidence="4">
    <location>
        <position position="144"/>
    </location>
    <ligand>
        <name>Zn(2+)</name>
        <dbReference type="ChEBI" id="CHEBI:29105"/>
        <label>2</label>
    </ligand>
</feature>
<evidence type="ECO:0000313" key="7">
    <source>
        <dbReference type="Proteomes" id="UP000295504"/>
    </source>
</evidence>
<keyword evidence="2" id="KW-0378">Hydrolase</keyword>
<dbReference type="Pfam" id="PF02126">
    <property type="entry name" value="PTE"/>
    <property type="match status" value="1"/>
</dbReference>
<dbReference type="RefSeq" id="WP_132847376.1">
    <property type="nucleotide sequence ID" value="NZ_CP058648.1"/>
</dbReference>
<keyword evidence="7" id="KW-1185">Reference proteome</keyword>
<organism evidence="6 7">
    <name type="scientific">Serpentinicella alkaliphila</name>
    <dbReference type="NCBI Taxonomy" id="1734049"/>
    <lineage>
        <taxon>Bacteria</taxon>
        <taxon>Bacillati</taxon>
        <taxon>Bacillota</taxon>
        <taxon>Clostridia</taxon>
        <taxon>Peptostreptococcales</taxon>
        <taxon>Natronincolaceae</taxon>
        <taxon>Serpentinicella</taxon>
    </lineage>
</organism>
<feature type="binding site" evidence="4">
    <location>
        <position position="205"/>
    </location>
    <ligand>
        <name>Zn(2+)</name>
        <dbReference type="ChEBI" id="CHEBI:29105"/>
        <label>2</label>
    </ligand>
</feature>
<comment type="cofactor">
    <cofactor evidence="4">
        <name>a divalent metal cation</name>
        <dbReference type="ChEBI" id="CHEBI:60240"/>
    </cofactor>
    <text evidence="4">Binds 2 divalent metal cations per subunit.</text>
</comment>
<sequence>MIYTVRGPIDKTQMGRTLSHEHLDWIFDQNFASRMYFGKQYDEDYNQKIFDKVLPIISGLREAGCQTIVEASPPLGGQNLKLLYDLSFKTNINIIASTGINITKYAYHIFPEKFEEQLAKKWIQDFEEGLDVIDNVCIKPGHIKLLLERGGVNNVDKAMLKAAAIACKATGMSIHCHVLEAEHMPKVMKILEKMEVPPHKFVWAHADYESNREMILEVVKKGYWIGFDTIQAGKYEERKELIDHALEHNYSHQVILSEDYDFYAESKKKDGIERYCAFFNVFVPYCIENGIPQDVIESMIVDNPARFYDI</sequence>
<dbReference type="InterPro" id="IPR032466">
    <property type="entry name" value="Metal_Hydrolase"/>
</dbReference>
<feature type="binding site" evidence="4">
    <location>
        <position position="20"/>
    </location>
    <ligand>
        <name>Zn(2+)</name>
        <dbReference type="ChEBI" id="CHEBI:29105"/>
        <label>1</label>
    </ligand>
</feature>
<keyword evidence="1 4" id="KW-0479">Metal-binding</keyword>
<reference evidence="6 7" key="1">
    <citation type="submission" date="2019-03" db="EMBL/GenBank/DDBJ databases">
        <title>Genomic Encyclopedia of Type Strains, Phase IV (KMG-IV): sequencing the most valuable type-strain genomes for metagenomic binning, comparative biology and taxonomic classification.</title>
        <authorList>
            <person name="Goeker M."/>
        </authorList>
    </citation>
    <scope>NUCLEOTIDE SEQUENCE [LARGE SCALE GENOMIC DNA]</scope>
    <source>
        <strain evidence="6 7">DSM 100013</strain>
    </source>
</reference>
<gene>
    <name evidence="6" type="ORF">EDD79_100221</name>
</gene>
<dbReference type="GO" id="GO:0016788">
    <property type="term" value="F:hydrolase activity, acting on ester bonds"/>
    <property type="evidence" value="ECO:0007669"/>
    <property type="project" value="InterPro"/>
</dbReference>
<dbReference type="InterPro" id="IPR001559">
    <property type="entry name" value="Phosphotriesterase"/>
</dbReference>
<proteinExistence type="inferred from homology"/>
<accession>A0A4R2TZS4</accession>